<dbReference type="InterPro" id="IPR009030">
    <property type="entry name" value="Growth_fac_rcpt_cys_sf"/>
</dbReference>
<dbReference type="GeneID" id="14883358"/>
<dbReference type="VEuPathDB" id="AmoebaDB:EIN_089130"/>
<gene>
    <name evidence="1" type="ORF">EIN_089130</name>
</gene>
<dbReference type="AlphaFoldDB" id="A0A0A1TVG4"/>
<dbReference type="KEGG" id="eiv:EIN_089130"/>
<name>A0A0A1TVG4_ENTIV</name>
<keyword evidence="2" id="KW-1185">Reference proteome</keyword>
<feature type="non-terminal residue" evidence="1">
    <location>
        <position position="75"/>
    </location>
</feature>
<dbReference type="InterPro" id="IPR006212">
    <property type="entry name" value="Furin_repeat"/>
</dbReference>
<dbReference type="Proteomes" id="UP000014680">
    <property type="component" value="Unassembled WGS sequence"/>
</dbReference>
<dbReference type="SUPFAM" id="SSF57184">
    <property type="entry name" value="Growth factor receptor domain"/>
    <property type="match status" value="1"/>
</dbReference>
<evidence type="ECO:0000313" key="1">
    <source>
        <dbReference type="EMBL" id="ELP84380.1"/>
    </source>
</evidence>
<protein>
    <submittedName>
        <fullName evidence="1">Protein kinase domain containing protein</fullName>
    </submittedName>
</protein>
<dbReference type="SMART" id="SM00261">
    <property type="entry name" value="FU"/>
    <property type="match status" value="1"/>
</dbReference>
<dbReference type="GO" id="GO:0016301">
    <property type="term" value="F:kinase activity"/>
    <property type="evidence" value="ECO:0007669"/>
    <property type="project" value="UniProtKB-KW"/>
</dbReference>
<organism evidence="1 2">
    <name type="scientific">Entamoeba invadens IP1</name>
    <dbReference type="NCBI Taxonomy" id="370355"/>
    <lineage>
        <taxon>Eukaryota</taxon>
        <taxon>Amoebozoa</taxon>
        <taxon>Evosea</taxon>
        <taxon>Archamoebae</taxon>
        <taxon>Mastigamoebida</taxon>
        <taxon>Entamoebidae</taxon>
        <taxon>Entamoeba</taxon>
    </lineage>
</organism>
<keyword evidence="1" id="KW-0808">Transferase</keyword>
<feature type="non-terminal residue" evidence="1">
    <location>
        <position position="1"/>
    </location>
</feature>
<keyword evidence="1" id="KW-0418">Kinase</keyword>
<dbReference type="Gene3D" id="2.10.220.10">
    <property type="entry name" value="Hormone Receptor, Insulin-like Growth Factor Receptor 1, Chain A, domain 2"/>
    <property type="match status" value="1"/>
</dbReference>
<sequence length="75" mass="8570">MQHNKEQNCIVQNNFGCLKCDDTYYFDESTKQCESCDPSCLTCVETSTKCLSCPQNTYLSNYKCNTNNDLNLTCD</sequence>
<evidence type="ECO:0000313" key="2">
    <source>
        <dbReference type="Proteomes" id="UP000014680"/>
    </source>
</evidence>
<dbReference type="OrthoDB" id="300641at2759"/>
<proteinExistence type="predicted"/>
<accession>A0A0A1TVG4</accession>
<reference evidence="1 2" key="1">
    <citation type="submission" date="2012-10" db="EMBL/GenBank/DDBJ databases">
        <authorList>
            <person name="Zafar N."/>
            <person name="Inman J."/>
            <person name="Hall N."/>
            <person name="Lorenzi H."/>
            <person name="Caler E."/>
        </authorList>
    </citation>
    <scope>NUCLEOTIDE SEQUENCE [LARGE SCALE GENOMIC DNA]</scope>
    <source>
        <strain evidence="1 2">IP1</strain>
    </source>
</reference>
<dbReference type="EMBL" id="KB207130">
    <property type="protein sequence ID" value="ELP84380.1"/>
    <property type="molecule type" value="Genomic_DNA"/>
</dbReference>
<dbReference type="RefSeq" id="XP_004183726.1">
    <property type="nucleotide sequence ID" value="XM_004183678.1"/>
</dbReference>